<keyword evidence="7" id="KW-0812">Transmembrane</keyword>
<dbReference type="SUPFAM" id="SSF46689">
    <property type="entry name" value="Homeodomain-like"/>
    <property type="match status" value="1"/>
</dbReference>
<evidence type="ECO:0000256" key="2">
    <source>
        <dbReference type="ARBA" id="ARBA00023155"/>
    </source>
</evidence>
<feature type="region of interest" description="Disordered" evidence="6">
    <location>
        <begin position="87"/>
        <end position="106"/>
    </location>
</feature>
<dbReference type="PROSITE" id="PS00027">
    <property type="entry name" value="HOMEOBOX_1"/>
    <property type="match status" value="1"/>
</dbReference>
<evidence type="ECO:0000256" key="3">
    <source>
        <dbReference type="ARBA" id="ARBA00023242"/>
    </source>
</evidence>
<keyword evidence="3 4" id="KW-0539">Nucleus</keyword>
<dbReference type="Gene3D" id="1.10.287.110">
    <property type="entry name" value="DnaJ domain"/>
    <property type="match status" value="1"/>
</dbReference>
<dbReference type="PANTHER" id="PTHR43908">
    <property type="entry name" value="AT29763P-RELATED"/>
    <property type="match status" value="1"/>
</dbReference>
<dbReference type="SMART" id="SM00271">
    <property type="entry name" value="DnaJ"/>
    <property type="match status" value="1"/>
</dbReference>
<accession>A0A8S3UR72</accession>
<reference evidence="10" key="1">
    <citation type="submission" date="2021-03" db="EMBL/GenBank/DDBJ databases">
        <authorList>
            <person name="Bekaert M."/>
        </authorList>
    </citation>
    <scope>NUCLEOTIDE SEQUENCE</scope>
</reference>
<evidence type="ECO:0000259" key="9">
    <source>
        <dbReference type="PROSITE" id="PS50076"/>
    </source>
</evidence>
<feature type="DNA-binding region" description="Homeobox" evidence="4">
    <location>
        <begin position="10"/>
        <end position="69"/>
    </location>
</feature>
<dbReference type="InterPro" id="IPR036869">
    <property type="entry name" value="J_dom_sf"/>
</dbReference>
<dbReference type="InterPro" id="IPR009057">
    <property type="entry name" value="Homeodomain-like_sf"/>
</dbReference>
<dbReference type="GO" id="GO:0030544">
    <property type="term" value="F:Hsp70 protein binding"/>
    <property type="evidence" value="ECO:0007669"/>
    <property type="project" value="TreeGrafter"/>
</dbReference>
<organism evidence="10 11">
    <name type="scientific">Mytilus edulis</name>
    <name type="common">Blue mussel</name>
    <dbReference type="NCBI Taxonomy" id="6550"/>
    <lineage>
        <taxon>Eukaryota</taxon>
        <taxon>Metazoa</taxon>
        <taxon>Spiralia</taxon>
        <taxon>Lophotrochozoa</taxon>
        <taxon>Mollusca</taxon>
        <taxon>Bivalvia</taxon>
        <taxon>Autobranchia</taxon>
        <taxon>Pteriomorphia</taxon>
        <taxon>Mytilida</taxon>
        <taxon>Mytiloidea</taxon>
        <taxon>Mytilidae</taxon>
        <taxon>Mytilinae</taxon>
        <taxon>Mytilus</taxon>
    </lineage>
</organism>
<evidence type="ECO:0000313" key="11">
    <source>
        <dbReference type="Proteomes" id="UP000683360"/>
    </source>
</evidence>
<dbReference type="Gene3D" id="1.10.10.60">
    <property type="entry name" value="Homeodomain-like"/>
    <property type="match status" value="1"/>
</dbReference>
<keyword evidence="11" id="KW-1185">Reference proteome</keyword>
<dbReference type="PANTHER" id="PTHR43908:SF3">
    <property type="entry name" value="AT29763P-RELATED"/>
    <property type="match status" value="1"/>
</dbReference>
<evidence type="ECO:0000256" key="5">
    <source>
        <dbReference type="RuleBase" id="RU000682"/>
    </source>
</evidence>
<evidence type="ECO:0000256" key="4">
    <source>
        <dbReference type="PROSITE-ProRule" id="PRU00108"/>
    </source>
</evidence>
<dbReference type="InterPro" id="IPR051100">
    <property type="entry name" value="DnaJ_subfamily_B/C"/>
</dbReference>
<dbReference type="CDD" id="cd00086">
    <property type="entry name" value="homeodomain"/>
    <property type="match status" value="1"/>
</dbReference>
<sequence length="474" mass="55341">MGSGTMTAKSKRQRTKYTKEQLEALERVFISNQYPDSLTTDELADQLEISNEKVSIWFQNRRSKFKRQYKDSQVTWMRNQVYDQENRPPVLTIPSEPRRPMKPTSDILGRSHVLTVSTTNHQNTVDNKKPVSNLHYKPNADVLFTPLPWEHNFGYTTPSPPFDYSSCANDILKDCSVNPATTRPDYPIDIQYRGHVTPPVNLQIFGSVNLQRNLQIFGSVNLQVFGSVNLQIFGSVNLQVFGSVNLQMVQATEEKSLEHSFKDTKILTLFYQECMYYDILEVPRRSPIEVISKSYRRLSLQLHPDKNKAPRAEEACKVINNAYDKLSDTESKHLYDTVELPNIEEHLRQRNRSHSYPAEAEQNAQNQTYCDHQHTFVRPKTFFERMDEDFVKFLLLVGIPILILLLYPVISYLFSSNEIFMLRRSGVYTEQRFTSVRRIPYYVKKGYQPSNLQAYHDLENNVELKYYRIKNPYS</sequence>
<dbReference type="AlphaFoldDB" id="A0A8S3UR72"/>
<feature type="transmembrane region" description="Helical" evidence="7">
    <location>
        <begin position="393"/>
        <end position="414"/>
    </location>
</feature>
<keyword evidence="2 4" id="KW-0371">Homeobox</keyword>
<evidence type="ECO:0000313" key="10">
    <source>
        <dbReference type="EMBL" id="CAG2247908.1"/>
    </source>
</evidence>
<dbReference type="Pfam" id="PF00046">
    <property type="entry name" value="Homeodomain"/>
    <property type="match status" value="1"/>
</dbReference>
<comment type="caution">
    <text evidence="10">The sequence shown here is derived from an EMBL/GenBank/DDBJ whole genome shotgun (WGS) entry which is preliminary data.</text>
</comment>
<dbReference type="GO" id="GO:0005789">
    <property type="term" value="C:endoplasmic reticulum membrane"/>
    <property type="evidence" value="ECO:0007669"/>
    <property type="project" value="TreeGrafter"/>
</dbReference>
<dbReference type="InterPro" id="IPR001356">
    <property type="entry name" value="HD"/>
</dbReference>
<dbReference type="GO" id="GO:0003677">
    <property type="term" value="F:DNA binding"/>
    <property type="evidence" value="ECO:0007669"/>
    <property type="project" value="UniProtKB-UniRule"/>
</dbReference>
<evidence type="ECO:0000256" key="7">
    <source>
        <dbReference type="SAM" id="Phobius"/>
    </source>
</evidence>
<proteinExistence type="predicted"/>
<dbReference type="InterPro" id="IPR017970">
    <property type="entry name" value="Homeobox_CS"/>
</dbReference>
<feature type="domain" description="Homeobox" evidence="8">
    <location>
        <begin position="8"/>
        <end position="68"/>
    </location>
</feature>
<gene>
    <name evidence="10" type="ORF">MEDL_59802</name>
</gene>
<keyword evidence="7" id="KW-1133">Transmembrane helix</keyword>
<evidence type="ECO:0000256" key="1">
    <source>
        <dbReference type="ARBA" id="ARBA00023125"/>
    </source>
</evidence>
<dbReference type="InterPro" id="IPR001623">
    <property type="entry name" value="DnaJ_domain"/>
</dbReference>
<dbReference type="PRINTS" id="PR00625">
    <property type="entry name" value="JDOMAIN"/>
</dbReference>
<dbReference type="Pfam" id="PF00226">
    <property type="entry name" value="DnaJ"/>
    <property type="match status" value="1"/>
</dbReference>
<dbReference type="PROSITE" id="PS50071">
    <property type="entry name" value="HOMEOBOX_2"/>
    <property type="match status" value="1"/>
</dbReference>
<dbReference type="PROSITE" id="PS50076">
    <property type="entry name" value="DNAJ_2"/>
    <property type="match status" value="1"/>
</dbReference>
<dbReference type="OrthoDB" id="6159439at2759"/>
<comment type="subcellular location">
    <subcellularLocation>
        <location evidence="4 5">Nucleus</location>
    </subcellularLocation>
</comment>
<dbReference type="SMART" id="SM00389">
    <property type="entry name" value="HOX"/>
    <property type="match status" value="1"/>
</dbReference>
<dbReference type="SUPFAM" id="SSF46565">
    <property type="entry name" value="Chaperone J-domain"/>
    <property type="match status" value="1"/>
</dbReference>
<name>A0A8S3UR72_MYTED</name>
<dbReference type="GO" id="GO:0071218">
    <property type="term" value="P:cellular response to misfolded protein"/>
    <property type="evidence" value="ECO:0007669"/>
    <property type="project" value="TreeGrafter"/>
</dbReference>
<evidence type="ECO:0000256" key="6">
    <source>
        <dbReference type="SAM" id="MobiDB-lite"/>
    </source>
</evidence>
<feature type="domain" description="J" evidence="9">
    <location>
        <begin position="275"/>
        <end position="339"/>
    </location>
</feature>
<dbReference type="Proteomes" id="UP000683360">
    <property type="component" value="Unassembled WGS sequence"/>
</dbReference>
<keyword evidence="1 4" id="KW-0238">DNA-binding</keyword>
<keyword evidence="7" id="KW-0472">Membrane</keyword>
<evidence type="ECO:0000259" key="8">
    <source>
        <dbReference type="PROSITE" id="PS50071"/>
    </source>
</evidence>
<protein>
    <submittedName>
        <fullName evidence="10">DNAJB12</fullName>
    </submittedName>
</protein>
<dbReference type="EMBL" id="CAJPWZ010002919">
    <property type="protein sequence ID" value="CAG2247908.1"/>
    <property type="molecule type" value="Genomic_DNA"/>
</dbReference>
<dbReference type="GO" id="GO:0000981">
    <property type="term" value="F:DNA-binding transcription factor activity, RNA polymerase II-specific"/>
    <property type="evidence" value="ECO:0007669"/>
    <property type="project" value="InterPro"/>
</dbReference>
<dbReference type="GO" id="GO:0005634">
    <property type="term" value="C:nucleus"/>
    <property type="evidence" value="ECO:0007669"/>
    <property type="project" value="UniProtKB-SubCell"/>
</dbReference>
<dbReference type="CDD" id="cd06257">
    <property type="entry name" value="DnaJ"/>
    <property type="match status" value="1"/>
</dbReference>